<organism evidence="1 2">
    <name type="scientific">Striga hermonthica</name>
    <name type="common">Purple witchweed</name>
    <name type="synonym">Buchnera hermonthica</name>
    <dbReference type="NCBI Taxonomy" id="68872"/>
    <lineage>
        <taxon>Eukaryota</taxon>
        <taxon>Viridiplantae</taxon>
        <taxon>Streptophyta</taxon>
        <taxon>Embryophyta</taxon>
        <taxon>Tracheophyta</taxon>
        <taxon>Spermatophyta</taxon>
        <taxon>Magnoliopsida</taxon>
        <taxon>eudicotyledons</taxon>
        <taxon>Gunneridae</taxon>
        <taxon>Pentapetalae</taxon>
        <taxon>asterids</taxon>
        <taxon>lamiids</taxon>
        <taxon>Lamiales</taxon>
        <taxon>Orobanchaceae</taxon>
        <taxon>Buchnereae</taxon>
        <taxon>Striga</taxon>
    </lineage>
</organism>
<dbReference type="EMBL" id="CACSLK010009714">
    <property type="protein sequence ID" value="CAA0812061.1"/>
    <property type="molecule type" value="Genomic_DNA"/>
</dbReference>
<reference evidence="1" key="1">
    <citation type="submission" date="2019-12" db="EMBL/GenBank/DDBJ databases">
        <authorList>
            <person name="Scholes J."/>
        </authorList>
    </citation>
    <scope>NUCLEOTIDE SEQUENCE</scope>
</reference>
<name>A0A9N7R4U7_STRHE</name>
<accession>A0A9N7R4U7</accession>
<sequence>YLLCTDHHVGQWSRAERKKENRLHNYLGINGNNGKDPSTFLTADGKQQFRCEKSQAKY</sequence>
<keyword evidence="2" id="KW-1185">Reference proteome</keyword>
<feature type="non-terminal residue" evidence="1">
    <location>
        <position position="58"/>
    </location>
</feature>
<feature type="non-terminal residue" evidence="1">
    <location>
        <position position="1"/>
    </location>
</feature>
<proteinExistence type="predicted"/>
<dbReference type="AlphaFoldDB" id="A0A9N7R4U7"/>
<evidence type="ECO:0000313" key="1">
    <source>
        <dbReference type="EMBL" id="CAA0812061.1"/>
    </source>
</evidence>
<evidence type="ECO:0000313" key="2">
    <source>
        <dbReference type="Proteomes" id="UP001153555"/>
    </source>
</evidence>
<protein>
    <submittedName>
        <fullName evidence="1">Uncharacterized protein</fullName>
    </submittedName>
</protein>
<gene>
    <name evidence="1" type="ORF">SHERM_12879</name>
</gene>
<dbReference type="Proteomes" id="UP001153555">
    <property type="component" value="Unassembled WGS sequence"/>
</dbReference>
<comment type="caution">
    <text evidence="1">The sequence shown here is derived from an EMBL/GenBank/DDBJ whole genome shotgun (WGS) entry which is preliminary data.</text>
</comment>